<dbReference type="PANTHER" id="PTHR35784:SF1">
    <property type="entry name" value="MEDIATOR OF RNA POLYMERASE II TRANSCRIPTION SUBUNIT 5"/>
    <property type="match status" value="1"/>
</dbReference>
<dbReference type="GO" id="GO:0003712">
    <property type="term" value="F:transcription coregulator activity"/>
    <property type="evidence" value="ECO:0007669"/>
    <property type="project" value="InterPro"/>
</dbReference>
<dbReference type="OrthoDB" id="5549158at2759"/>
<evidence type="ECO:0000256" key="6">
    <source>
        <dbReference type="ARBA" id="ARBA00023163"/>
    </source>
</evidence>
<keyword evidence="11" id="KW-1185">Reference proteome</keyword>
<evidence type="ECO:0000256" key="5">
    <source>
        <dbReference type="ARBA" id="ARBA00023159"/>
    </source>
</evidence>
<dbReference type="STRING" id="933084.A0A067QBX1"/>
<organism evidence="10 11">
    <name type="scientific">Jaapia argillacea MUCL 33604</name>
    <dbReference type="NCBI Taxonomy" id="933084"/>
    <lineage>
        <taxon>Eukaryota</taxon>
        <taxon>Fungi</taxon>
        <taxon>Dikarya</taxon>
        <taxon>Basidiomycota</taxon>
        <taxon>Agaricomycotina</taxon>
        <taxon>Agaricomycetes</taxon>
        <taxon>Agaricomycetidae</taxon>
        <taxon>Jaapiales</taxon>
        <taxon>Jaapiaceae</taxon>
        <taxon>Jaapia</taxon>
    </lineage>
</organism>
<keyword evidence="4 9" id="KW-0805">Transcription regulation</keyword>
<comment type="subcellular location">
    <subcellularLocation>
        <location evidence="1 9">Nucleus</location>
    </subcellularLocation>
</comment>
<dbReference type="GO" id="GO:0016592">
    <property type="term" value="C:mediator complex"/>
    <property type="evidence" value="ECO:0007669"/>
    <property type="project" value="InterPro"/>
</dbReference>
<keyword evidence="7 9" id="KW-0539">Nucleus</keyword>
<evidence type="ECO:0000256" key="4">
    <source>
        <dbReference type="ARBA" id="ARBA00023015"/>
    </source>
</evidence>
<dbReference type="PANTHER" id="PTHR35784">
    <property type="entry name" value="MEDIATOR OF RNA POLYMERASE II TRANSCRIPTION SUBUNIT 5"/>
    <property type="match status" value="1"/>
</dbReference>
<comment type="subunit">
    <text evidence="9">Component of the Mediator complex.</text>
</comment>
<accession>A0A067QBX1</accession>
<evidence type="ECO:0000256" key="1">
    <source>
        <dbReference type="ARBA" id="ARBA00004123"/>
    </source>
</evidence>
<dbReference type="EMBL" id="KL197710">
    <property type="protein sequence ID" value="KDQ63670.1"/>
    <property type="molecule type" value="Genomic_DNA"/>
</dbReference>
<keyword evidence="5 9" id="KW-0010">Activator</keyword>
<keyword evidence="6 9" id="KW-0804">Transcription</keyword>
<evidence type="ECO:0000256" key="9">
    <source>
        <dbReference type="RuleBase" id="RU364142"/>
    </source>
</evidence>
<proteinExistence type="inferred from homology"/>
<name>A0A067QBX1_9AGAM</name>
<comment type="function">
    <text evidence="9">Component of the Mediator complex, a coactivator involved in the regulated transcription of nearly all RNA polymerase II-dependent genes. Mediator functions as a bridge to convey information from gene-specific regulatory proteins to the basal RNA polymerase II transcription machinery. Mediator is recruited to promoters by direct interactions with regulatory proteins and serves as a scaffold for the assembly of a functional preinitiation complex with RNA polymerase II and the general transcription factors.</text>
</comment>
<evidence type="ECO:0000313" key="11">
    <source>
        <dbReference type="Proteomes" id="UP000027265"/>
    </source>
</evidence>
<sequence length="948" mass="103900">MSLADLTRNAFQSGISPVKWVKLCKLYVSKHLSGDRPEDVGAAISNSVLVMFRAYPADPTLQEYLKTAIRDGLLPLHVFVTSFLQAARSPELHNGSTLDALCRVVLECHYSTGMPPVGSVVPYAESAINILGTIQDALALLRTAHTLPISSSHRLPASASELVILLISSVTDITQVSTAQAMVHFADANDMLQSFRLSPDVRHVLENFVLSLSLVIGDDAKAAREAQMLHAFQLELSKDILGPSSETDIVTCSLMLHHFLFHRARQFGSGDGPRAVAILVRTLRATSWTPPVFYTQLFQAAVTCLSQSMTVGPDSRSASLWRAFIIARLPRLLVLFEAAVESDGTIETDWRSAMQIALHSLFQRMDILSQCEHPNFHMGALESANEETDASRSFSRDFLWQLATLGLVEQSVATQIDSSFTIESPSRLLAEIQDTGLDVETFLETKLSSDASQDDTVTFLERVRQDPLIHAAFGEVVLKRFRSLTFTLELEGLSPLARMLYLHHESLDLISLHVPISELVLHALTFLEDYDCETVGDPQTAVSLLGDVVLFLQATLARFHINPNTLSAKDRVLQLDYLQSSATVYQAHQLKHEDATAFTAWFKALFDSSSEGIADTIFRSTPPKTLLRLAPTLFSHAISSYLDQKIDKDVLFNGVSYFVGPLLNWTLVGVIKALVMEIQHRGPSVHIHLEVLQTLLVSSTCPKPVLSLCGASILRLLGDTKNKHLHQNGVFDAPTIRKLALQALSIPNENGQASLSLGPQIAWMDQPRQAIRDALSMARSGKAPALDVDRCLLVTTPSKFLHLFWSELSTATSLGAMEVCRRLATFALAMPRLSGTPPLLPIFLHVVLPSLISSIDHQPASEQSVNIELLVSIISSSLTSALHLEVALHKVCGEQRPVLGQLSSGMARRLASDLRRKGSPTAGVIAHRLSSSASFVANFPTFIAELQQ</sequence>
<dbReference type="InParanoid" id="A0A067QBX1"/>
<protein>
    <recommendedName>
        <fullName evidence="3 9">Mediator of RNA polymerase II transcription subunit 5</fullName>
    </recommendedName>
    <alternativeName>
        <fullName evidence="8 9">Mediator complex subunit 5</fullName>
    </alternativeName>
</protein>
<dbReference type="Pfam" id="PF08689">
    <property type="entry name" value="Med5"/>
    <property type="match status" value="1"/>
</dbReference>
<dbReference type="InterPro" id="IPR014801">
    <property type="entry name" value="Mediator_Med5_fun"/>
</dbReference>
<evidence type="ECO:0000256" key="3">
    <source>
        <dbReference type="ARBA" id="ARBA00020628"/>
    </source>
</evidence>
<reference evidence="11" key="1">
    <citation type="journal article" date="2014" name="Proc. Natl. Acad. Sci. U.S.A.">
        <title>Extensive sampling of basidiomycete genomes demonstrates inadequacy of the white-rot/brown-rot paradigm for wood decay fungi.</title>
        <authorList>
            <person name="Riley R."/>
            <person name="Salamov A.A."/>
            <person name="Brown D.W."/>
            <person name="Nagy L.G."/>
            <person name="Floudas D."/>
            <person name="Held B.W."/>
            <person name="Levasseur A."/>
            <person name="Lombard V."/>
            <person name="Morin E."/>
            <person name="Otillar R."/>
            <person name="Lindquist E.A."/>
            <person name="Sun H."/>
            <person name="LaButti K.M."/>
            <person name="Schmutz J."/>
            <person name="Jabbour D."/>
            <person name="Luo H."/>
            <person name="Baker S.E."/>
            <person name="Pisabarro A.G."/>
            <person name="Walton J.D."/>
            <person name="Blanchette R.A."/>
            <person name="Henrissat B."/>
            <person name="Martin F."/>
            <person name="Cullen D."/>
            <person name="Hibbett D.S."/>
            <person name="Grigoriev I.V."/>
        </authorList>
    </citation>
    <scope>NUCLEOTIDE SEQUENCE [LARGE SCALE GENOMIC DNA]</scope>
    <source>
        <strain evidence="11">MUCL 33604</strain>
    </source>
</reference>
<comment type="similarity">
    <text evidence="2 9">Belongs to the Mediator complex subunit 5 family.</text>
</comment>
<evidence type="ECO:0000256" key="8">
    <source>
        <dbReference type="ARBA" id="ARBA00031256"/>
    </source>
</evidence>
<evidence type="ECO:0000256" key="7">
    <source>
        <dbReference type="ARBA" id="ARBA00023242"/>
    </source>
</evidence>
<gene>
    <name evidence="9" type="primary">MED5</name>
    <name evidence="10" type="ORF">JAAARDRAFT_189219</name>
</gene>
<evidence type="ECO:0000256" key="2">
    <source>
        <dbReference type="ARBA" id="ARBA00008782"/>
    </source>
</evidence>
<evidence type="ECO:0000313" key="10">
    <source>
        <dbReference type="EMBL" id="KDQ63670.1"/>
    </source>
</evidence>
<dbReference type="GO" id="GO:0006357">
    <property type="term" value="P:regulation of transcription by RNA polymerase II"/>
    <property type="evidence" value="ECO:0007669"/>
    <property type="project" value="InterPro"/>
</dbReference>
<dbReference type="AlphaFoldDB" id="A0A067QBX1"/>
<dbReference type="Proteomes" id="UP000027265">
    <property type="component" value="Unassembled WGS sequence"/>
</dbReference>
<dbReference type="HOGENOM" id="CLU_306283_0_0_1"/>